<name>A0A481ZBL8_9VIRU</name>
<evidence type="ECO:0000313" key="1">
    <source>
        <dbReference type="EMBL" id="QBK92865.1"/>
    </source>
</evidence>
<proteinExistence type="predicted"/>
<sequence>MKVFENVTCIIVEGNMKRNIEITEDGIIKGAKKAFIRGEQLVESTLVIEMEDINNDSKNGNKSVIIGIGGNAVISKGSKVIISNNYIDLNDSKNDSRDVIIGIGGNTVIPEGSKINISNNYVNPSEERSKPLYKLGKSCLIKEVQMFNFHKSLCLPKNFIDNKQFTITVAEGGIVNLENDIYFEELTLCFLGNATINCNNAFADSVIIDEHSDKYTINDLDLIRSDKVKICSGKSIYNLTGNVFSKTSPQ</sequence>
<gene>
    <name evidence="1" type="ORF">LCPAC401_05030</name>
</gene>
<organism evidence="1">
    <name type="scientific">Pithovirus LCPAC401</name>
    <dbReference type="NCBI Taxonomy" id="2506595"/>
    <lineage>
        <taxon>Viruses</taxon>
        <taxon>Pithoviruses</taxon>
    </lineage>
</organism>
<reference evidence="1" key="1">
    <citation type="journal article" date="2019" name="MBio">
        <title>Virus Genomes from Deep Sea Sediments Expand the Ocean Megavirome and Support Independent Origins of Viral Gigantism.</title>
        <authorList>
            <person name="Backstrom D."/>
            <person name="Yutin N."/>
            <person name="Jorgensen S.L."/>
            <person name="Dharamshi J."/>
            <person name="Homa F."/>
            <person name="Zaremba-Niedwiedzka K."/>
            <person name="Spang A."/>
            <person name="Wolf Y.I."/>
            <person name="Koonin E.V."/>
            <person name="Ettema T.J."/>
        </authorList>
    </citation>
    <scope>NUCLEOTIDE SEQUENCE</scope>
</reference>
<protein>
    <submittedName>
        <fullName evidence="1">Uncharacterized protein</fullName>
    </submittedName>
</protein>
<dbReference type="EMBL" id="MK500587">
    <property type="protein sequence ID" value="QBK92865.1"/>
    <property type="molecule type" value="Genomic_DNA"/>
</dbReference>
<accession>A0A481ZBL8</accession>